<dbReference type="Gene3D" id="2.60.120.380">
    <property type="match status" value="1"/>
</dbReference>
<sequence>MRLVTLLVLVLGLTASAYAVTPSTGNVYQLEQKPMGGEYQNPIERVLGDTVADPFIMGALPFSATGTTCGFANDYDAVCPFTGSTAPDVVFKYVAGAAVSVTIDLCGSTYDSKVYVFENTVGNVIACNDDYCSWQSFLSNVPFAAGNTYYIIVDGYGSSCGFYDLQVTAYQPCVVECPAGAMPEGEPDCYPNYQDTYNGGCNVTPFPVFQVLEPGCGDIVICGTTGVFVYGTSLYRDTDWFEINLTAGSNICLAGDSEVPTYFFIIDGRYGCEGLSIVAYQVAGPCNPISNLCYYCDPGTWWMWAGPNAWDTSFLCGSVYWMQISGYGGGSSPAENTTWGTIKNLFN</sequence>
<evidence type="ECO:0000313" key="2">
    <source>
        <dbReference type="EMBL" id="MBM3317244.1"/>
    </source>
</evidence>
<feature type="signal peptide" evidence="1">
    <location>
        <begin position="1"/>
        <end position="19"/>
    </location>
</feature>
<evidence type="ECO:0008006" key="4">
    <source>
        <dbReference type="Google" id="ProtNLM"/>
    </source>
</evidence>
<protein>
    <recommendedName>
        <fullName evidence="4">Peptidase C-terminal archaeal/bacterial domain-containing protein</fullName>
    </recommendedName>
</protein>
<evidence type="ECO:0000256" key="1">
    <source>
        <dbReference type="SAM" id="SignalP"/>
    </source>
</evidence>
<accession>A0A937XAX5</accession>
<comment type="caution">
    <text evidence="2">The sequence shown here is derived from an EMBL/GenBank/DDBJ whole genome shotgun (WGS) entry which is preliminary data.</text>
</comment>
<dbReference type="Proteomes" id="UP000748308">
    <property type="component" value="Unassembled WGS sequence"/>
</dbReference>
<reference evidence="2" key="1">
    <citation type="submission" date="2019-03" db="EMBL/GenBank/DDBJ databases">
        <title>Lake Tanganyika Metagenome-Assembled Genomes (MAGs).</title>
        <authorList>
            <person name="Tran P."/>
        </authorList>
    </citation>
    <scope>NUCLEOTIDE SEQUENCE</scope>
    <source>
        <strain evidence="2">M_DeepCast_400m_m2_100</strain>
    </source>
</reference>
<keyword evidence="1" id="KW-0732">Signal</keyword>
<feature type="chain" id="PRO_5037405758" description="Peptidase C-terminal archaeal/bacterial domain-containing protein" evidence="1">
    <location>
        <begin position="20"/>
        <end position="347"/>
    </location>
</feature>
<organism evidence="2 3">
    <name type="scientific">Eiseniibacteriota bacterium</name>
    <dbReference type="NCBI Taxonomy" id="2212470"/>
    <lineage>
        <taxon>Bacteria</taxon>
        <taxon>Candidatus Eiseniibacteriota</taxon>
    </lineage>
</organism>
<dbReference type="EMBL" id="VGIY01000095">
    <property type="protein sequence ID" value="MBM3317244.1"/>
    <property type="molecule type" value="Genomic_DNA"/>
</dbReference>
<dbReference type="AlphaFoldDB" id="A0A937XAX5"/>
<name>A0A937XAX5_UNCEI</name>
<proteinExistence type="predicted"/>
<gene>
    <name evidence="2" type="ORF">FJY75_05280</name>
</gene>
<evidence type="ECO:0000313" key="3">
    <source>
        <dbReference type="Proteomes" id="UP000748308"/>
    </source>
</evidence>